<name>A0A9P1H8H0_9PEZI</name>
<evidence type="ECO:0000313" key="7">
    <source>
        <dbReference type="EMBL" id="CAI4217396.1"/>
    </source>
</evidence>
<evidence type="ECO:0000313" key="8">
    <source>
        <dbReference type="Proteomes" id="UP000838763"/>
    </source>
</evidence>
<dbReference type="InterPro" id="IPR017423">
    <property type="entry name" value="TRM6"/>
</dbReference>
<evidence type="ECO:0000256" key="2">
    <source>
        <dbReference type="ARBA" id="ARBA00008320"/>
    </source>
</evidence>
<keyword evidence="8" id="KW-1185">Reference proteome</keyword>
<evidence type="ECO:0000256" key="6">
    <source>
        <dbReference type="ARBA" id="ARBA00032319"/>
    </source>
</evidence>
<evidence type="ECO:0000256" key="4">
    <source>
        <dbReference type="ARBA" id="ARBA00022694"/>
    </source>
</evidence>
<gene>
    <name evidence="7" type="ORF">PPNO1_LOCUS7009</name>
</gene>
<comment type="caution">
    <text evidence="7">The sequence shown here is derived from an EMBL/GenBank/DDBJ whole genome shotgun (WGS) entry which is preliminary data.</text>
</comment>
<proteinExistence type="inferred from homology"/>
<sequence>MGSVVYPNQWVGFKLPSGAVKVIQTIPNTIISLGKYGSFPSNLVIHRPFHLTYEVQDKRPDESFCRLRVVSAEELRADILAEVPTKDGVVGAEIDEEEANAAIALAASAVAYDDAAALAASATTDKVVRQTLTSDEIEALKRDGASAGKDLIAKLLSSHTALDEKTAYSLEKYKLLKTRKYIRRFEVLPLDTPYSLTGFSRKRTA</sequence>
<reference evidence="7" key="1">
    <citation type="submission" date="2022-11" db="EMBL/GenBank/DDBJ databases">
        <authorList>
            <person name="Scott C."/>
            <person name="Bruce N."/>
        </authorList>
    </citation>
    <scope>NUCLEOTIDE SEQUENCE</scope>
</reference>
<protein>
    <recommendedName>
        <fullName evidence="3">tRNA (adenine(58)-N(1))-methyltransferase non-catalytic subunit TRM6</fullName>
    </recommendedName>
    <alternativeName>
        <fullName evidence="6">tRNA(m1A58)-methyltransferase subunit TRM6</fullName>
    </alternativeName>
</protein>
<organism evidence="7 8">
    <name type="scientific">Parascedosporium putredinis</name>
    <dbReference type="NCBI Taxonomy" id="1442378"/>
    <lineage>
        <taxon>Eukaryota</taxon>
        <taxon>Fungi</taxon>
        <taxon>Dikarya</taxon>
        <taxon>Ascomycota</taxon>
        <taxon>Pezizomycotina</taxon>
        <taxon>Sordariomycetes</taxon>
        <taxon>Hypocreomycetidae</taxon>
        <taxon>Microascales</taxon>
        <taxon>Microascaceae</taxon>
        <taxon>Parascedosporium</taxon>
    </lineage>
</organism>
<keyword evidence="4" id="KW-0819">tRNA processing</keyword>
<keyword evidence="5" id="KW-0539">Nucleus</keyword>
<accession>A0A9P1H8H0</accession>
<dbReference type="Pfam" id="PF04189">
    <property type="entry name" value="Gcd10p"/>
    <property type="match status" value="1"/>
</dbReference>
<comment type="similarity">
    <text evidence="2">Belongs to the TRM6/GCD10 family.</text>
</comment>
<evidence type="ECO:0000256" key="5">
    <source>
        <dbReference type="ARBA" id="ARBA00023242"/>
    </source>
</evidence>
<evidence type="ECO:0000256" key="3">
    <source>
        <dbReference type="ARBA" id="ARBA00021704"/>
    </source>
</evidence>
<comment type="subcellular location">
    <subcellularLocation>
        <location evidence="1">Nucleus</location>
    </subcellularLocation>
</comment>
<dbReference type="PANTHER" id="PTHR12945:SF0">
    <property type="entry name" value="TRNA (ADENINE(58)-N(1))-METHYLTRANSFERASE NON-CATALYTIC SUBUNIT TRM6"/>
    <property type="match status" value="1"/>
</dbReference>
<dbReference type="EMBL" id="CALLCH030000016">
    <property type="protein sequence ID" value="CAI4217396.1"/>
    <property type="molecule type" value="Genomic_DNA"/>
</dbReference>
<dbReference type="GO" id="GO:0031515">
    <property type="term" value="C:tRNA (m1A) methyltransferase complex"/>
    <property type="evidence" value="ECO:0007669"/>
    <property type="project" value="InterPro"/>
</dbReference>
<dbReference type="GO" id="GO:0005634">
    <property type="term" value="C:nucleus"/>
    <property type="evidence" value="ECO:0007669"/>
    <property type="project" value="UniProtKB-SubCell"/>
</dbReference>
<dbReference type="GO" id="GO:0030488">
    <property type="term" value="P:tRNA methylation"/>
    <property type="evidence" value="ECO:0007669"/>
    <property type="project" value="InterPro"/>
</dbReference>
<dbReference type="OrthoDB" id="10254665at2759"/>
<dbReference type="AlphaFoldDB" id="A0A9P1H8H0"/>
<evidence type="ECO:0000256" key="1">
    <source>
        <dbReference type="ARBA" id="ARBA00004123"/>
    </source>
</evidence>
<dbReference type="PANTHER" id="PTHR12945">
    <property type="entry name" value="TRANSLATION INITIATION FACTOR EIF3-RELATED"/>
    <property type="match status" value="1"/>
</dbReference>
<dbReference type="Proteomes" id="UP000838763">
    <property type="component" value="Unassembled WGS sequence"/>
</dbReference>